<sequence>MVSSLLSLSSEALRNIVLYAEGALGPPHGWYTLVRCSKALRLRLDVPAMHALLFARKFEVPTGVCHLLLTHAKLEMQRRFTTLNFFRRGVQCMDDCLAFTDALWVAYVMLEADGPRQMNVDQLLWAGLPELLLLYLKRRLNDGAENNHGWPLCNETNSLVIALMWLLSSESSVKAESTATRDEVMERLRPYVLAAFRYPLSSVQGWCPGPNSTFKCSPISKTAHGVYPPPTLSSREVCCFGTRAVQVPSVPIYAILSYFARLDMLTPMFPVHLLSAPPPKTGPRREDVDHFINECRTPFEPWDIASHSATSPFAGDPLALSFSRPYIPGALSGRWMGSSLIPCTNDYRHWLNEPEAPETMDAFCRQPLYLTLQEHFCYDNTQIRGPSPGRDCEKELDARLPTLLAERDDGIEVSDDSFRRFYKTYRGDVSRPETIVDVLVTGQTDDPYASAWGAFKIFGRIRCSDGLIVLRRDSVAGLGTTIFRGYMTSHQNFAGRYRGVDRGCEAAEWEAAFSLCKMPVDGT</sequence>
<comment type="caution">
    <text evidence="1">The sequence shown here is derived from an EMBL/GenBank/DDBJ whole genome shotgun (WGS) entry which is preliminary data.</text>
</comment>
<reference evidence="1" key="1">
    <citation type="submission" date="2023-03" db="EMBL/GenBank/DDBJ databases">
        <title>Massive genome expansion in bonnet fungi (Mycena s.s.) driven by repeated elements and novel gene families across ecological guilds.</title>
        <authorList>
            <consortium name="Lawrence Berkeley National Laboratory"/>
            <person name="Harder C.B."/>
            <person name="Miyauchi S."/>
            <person name="Viragh M."/>
            <person name="Kuo A."/>
            <person name="Thoen E."/>
            <person name="Andreopoulos B."/>
            <person name="Lu D."/>
            <person name="Skrede I."/>
            <person name="Drula E."/>
            <person name="Henrissat B."/>
            <person name="Morin E."/>
            <person name="Kohler A."/>
            <person name="Barry K."/>
            <person name="LaButti K."/>
            <person name="Morin E."/>
            <person name="Salamov A."/>
            <person name="Lipzen A."/>
            <person name="Mereny Z."/>
            <person name="Hegedus B."/>
            <person name="Baldrian P."/>
            <person name="Stursova M."/>
            <person name="Weitz H."/>
            <person name="Taylor A."/>
            <person name="Grigoriev I.V."/>
            <person name="Nagy L.G."/>
            <person name="Martin F."/>
            <person name="Kauserud H."/>
        </authorList>
    </citation>
    <scope>NUCLEOTIDE SEQUENCE</scope>
    <source>
        <strain evidence="1">9144</strain>
    </source>
</reference>
<keyword evidence="2" id="KW-1185">Reference proteome</keyword>
<name>A0AAD6VU37_9AGAR</name>
<protein>
    <submittedName>
        <fullName evidence="1">Uncharacterized protein</fullName>
    </submittedName>
</protein>
<organism evidence="1 2">
    <name type="scientific">Mycena pura</name>
    <dbReference type="NCBI Taxonomy" id="153505"/>
    <lineage>
        <taxon>Eukaryota</taxon>
        <taxon>Fungi</taxon>
        <taxon>Dikarya</taxon>
        <taxon>Basidiomycota</taxon>
        <taxon>Agaricomycotina</taxon>
        <taxon>Agaricomycetes</taxon>
        <taxon>Agaricomycetidae</taxon>
        <taxon>Agaricales</taxon>
        <taxon>Marasmiineae</taxon>
        <taxon>Mycenaceae</taxon>
        <taxon>Mycena</taxon>
    </lineage>
</organism>
<evidence type="ECO:0000313" key="2">
    <source>
        <dbReference type="Proteomes" id="UP001219525"/>
    </source>
</evidence>
<dbReference type="EMBL" id="JARJCW010000007">
    <property type="protein sequence ID" value="KAJ7222214.1"/>
    <property type="molecule type" value="Genomic_DNA"/>
</dbReference>
<gene>
    <name evidence="1" type="ORF">GGX14DRAFT_662887</name>
</gene>
<accession>A0AAD6VU37</accession>
<evidence type="ECO:0000313" key="1">
    <source>
        <dbReference type="EMBL" id="KAJ7222214.1"/>
    </source>
</evidence>
<dbReference type="AlphaFoldDB" id="A0AAD6VU37"/>
<proteinExistence type="predicted"/>
<dbReference type="Proteomes" id="UP001219525">
    <property type="component" value="Unassembled WGS sequence"/>
</dbReference>